<dbReference type="OrthoDB" id="9807137at2"/>
<dbReference type="InterPro" id="IPR017926">
    <property type="entry name" value="GATASE"/>
</dbReference>
<comment type="caution">
    <text evidence="2">The sequence shown here is derived from an EMBL/GenBank/DDBJ whole genome shotgun (WGS) entry which is preliminary data.</text>
</comment>
<dbReference type="PANTHER" id="PTHR42695">
    <property type="entry name" value="GLUTAMINE AMIDOTRANSFERASE YLR126C-RELATED"/>
    <property type="match status" value="1"/>
</dbReference>
<dbReference type="InterPro" id="IPR044992">
    <property type="entry name" value="ChyE-like"/>
</dbReference>
<dbReference type="InterPro" id="IPR029062">
    <property type="entry name" value="Class_I_gatase-like"/>
</dbReference>
<reference evidence="2 3" key="1">
    <citation type="submission" date="2018-03" db="EMBL/GenBank/DDBJ databases">
        <title>Genomic Encyclopedia of Type Strains, Phase III (KMG-III): the genomes of soil and plant-associated and newly described type strains.</title>
        <authorList>
            <person name="Whitman W."/>
        </authorList>
    </citation>
    <scope>NUCLEOTIDE SEQUENCE [LARGE SCALE GENOMIC DNA]</scope>
    <source>
        <strain evidence="2 3">CGMCC 1.12700</strain>
    </source>
</reference>
<dbReference type="FunFam" id="3.40.50.880:FF:000033">
    <property type="entry name" value="Glutamine amidotransferase class-I"/>
    <property type="match status" value="1"/>
</dbReference>
<organism evidence="2 3">
    <name type="scientific">Taibaiella chishuiensis</name>
    <dbReference type="NCBI Taxonomy" id="1434707"/>
    <lineage>
        <taxon>Bacteria</taxon>
        <taxon>Pseudomonadati</taxon>
        <taxon>Bacteroidota</taxon>
        <taxon>Chitinophagia</taxon>
        <taxon>Chitinophagales</taxon>
        <taxon>Chitinophagaceae</taxon>
        <taxon>Taibaiella</taxon>
    </lineage>
</organism>
<dbReference type="RefSeq" id="WP_106524569.1">
    <property type="nucleotide sequence ID" value="NZ_PYGD01000010.1"/>
</dbReference>
<protein>
    <submittedName>
        <fullName evidence="2">GMP synthase (Glutamine-hydrolysing)</fullName>
    </submittedName>
</protein>
<dbReference type="SUPFAM" id="SSF52317">
    <property type="entry name" value="Class I glutamine amidotransferase-like"/>
    <property type="match status" value="1"/>
</dbReference>
<dbReference type="PROSITE" id="PS51273">
    <property type="entry name" value="GATASE_TYPE_1"/>
    <property type="match status" value="1"/>
</dbReference>
<name>A0A2P8CXS2_9BACT</name>
<dbReference type="Gene3D" id="3.40.50.880">
    <property type="match status" value="1"/>
</dbReference>
<evidence type="ECO:0000313" key="2">
    <source>
        <dbReference type="EMBL" id="PSK89759.1"/>
    </source>
</evidence>
<sequence length="235" mass="26101">MRVHFFQHVAFEGPGYIATWMQEQGHVLSATHFFEPGYQLPDPATLDALVVMGGPMSVYDDAVYPWLQEEKAFIKTMIQAGKKVLGICLGSQLAALCLGATVSRAPHQEIGWYPVFAATTAEEPAPGIYELLRQGPHVFHWHGDQFAIPQDAYELAFSAANRNQGFMYRDQVMGLQFHAEPFAADLALMLAHGGAELKVDTYVQDEQAITAEVFRTGDNHQLMAGLLQHFFYGPL</sequence>
<dbReference type="Proteomes" id="UP000240572">
    <property type="component" value="Unassembled WGS sequence"/>
</dbReference>
<evidence type="ECO:0000259" key="1">
    <source>
        <dbReference type="Pfam" id="PF00117"/>
    </source>
</evidence>
<feature type="domain" description="Glutamine amidotransferase" evidence="1">
    <location>
        <begin position="45"/>
        <end position="180"/>
    </location>
</feature>
<dbReference type="CDD" id="cd01741">
    <property type="entry name" value="GATase1_1"/>
    <property type="match status" value="1"/>
</dbReference>
<dbReference type="GO" id="GO:0005829">
    <property type="term" value="C:cytosol"/>
    <property type="evidence" value="ECO:0007669"/>
    <property type="project" value="TreeGrafter"/>
</dbReference>
<dbReference type="Pfam" id="PF00117">
    <property type="entry name" value="GATase"/>
    <property type="match status" value="1"/>
</dbReference>
<proteinExistence type="predicted"/>
<dbReference type="EMBL" id="PYGD01000010">
    <property type="protein sequence ID" value="PSK89759.1"/>
    <property type="molecule type" value="Genomic_DNA"/>
</dbReference>
<keyword evidence="3" id="KW-1185">Reference proteome</keyword>
<dbReference type="PANTHER" id="PTHR42695:SF5">
    <property type="entry name" value="GLUTAMINE AMIDOTRANSFERASE YLR126C-RELATED"/>
    <property type="match status" value="1"/>
</dbReference>
<accession>A0A2P8CXS2</accession>
<gene>
    <name evidence="2" type="ORF">B0I18_11058</name>
</gene>
<dbReference type="AlphaFoldDB" id="A0A2P8CXS2"/>
<evidence type="ECO:0000313" key="3">
    <source>
        <dbReference type="Proteomes" id="UP000240572"/>
    </source>
</evidence>